<dbReference type="Gene3D" id="3.90.850.10">
    <property type="entry name" value="Fumarylacetoacetase-like, C-terminal domain"/>
    <property type="match status" value="1"/>
</dbReference>
<feature type="binding site" evidence="12">
    <location>
        <position position="365"/>
    </location>
    <ligand>
        <name>substrate</name>
    </ligand>
</feature>
<dbReference type="RefSeq" id="WP_072597533.1">
    <property type="nucleotide sequence ID" value="NZ_CP018221.1"/>
</dbReference>
<evidence type="ECO:0000256" key="12">
    <source>
        <dbReference type="PIRSR" id="PIRSR605959-2"/>
    </source>
</evidence>
<dbReference type="NCBIfam" id="TIGR01266">
    <property type="entry name" value="fum_ac_acetase"/>
    <property type="match status" value="1"/>
</dbReference>
<comment type="cofactor">
    <cofactor evidence="2 13">
        <name>Mg(2+)</name>
        <dbReference type="ChEBI" id="CHEBI:18420"/>
    </cofactor>
</comment>
<evidence type="ECO:0000256" key="7">
    <source>
        <dbReference type="ARBA" id="ARBA00022837"/>
    </source>
</evidence>
<dbReference type="SUPFAM" id="SSF63433">
    <property type="entry name" value="Fumarylacetoacetate hydrolase, FAH, N-terminal domain"/>
    <property type="match status" value="1"/>
</dbReference>
<evidence type="ECO:0000259" key="15">
    <source>
        <dbReference type="Pfam" id="PF09298"/>
    </source>
</evidence>
<dbReference type="InterPro" id="IPR036663">
    <property type="entry name" value="Fumarylacetoacetase_C_sf"/>
</dbReference>
<evidence type="ECO:0000313" key="16">
    <source>
        <dbReference type="EMBL" id="API59741.1"/>
    </source>
</evidence>
<dbReference type="PANTHER" id="PTHR43069:SF2">
    <property type="entry name" value="FUMARYLACETOACETASE"/>
    <property type="match status" value="1"/>
</dbReference>
<feature type="binding site" evidence="13">
    <location>
        <position position="238"/>
    </location>
    <ligand>
        <name>Ca(2+)</name>
        <dbReference type="ChEBI" id="CHEBI:29108"/>
    </ligand>
</feature>
<evidence type="ECO:0000259" key="14">
    <source>
        <dbReference type="Pfam" id="PF01557"/>
    </source>
</evidence>
<dbReference type="EMBL" id="CP018221">
    <property type="protein sequence ID" value="API59741.1"/>
    <property type="molecule type" value="Genomic_DNA"/>
</dbReference>
<sequence length="436" mass="47159">MAIDHTHVASRRSWVASANDHGTDFPLQNLPLGVFSKAPDGPRCGVAIGDKILDLRTAAERGLLRQPAAEAVLGENLDALFALGRSPVTELRHDVFAILDSETGTPDDSLLHEMSDCAMHLPTSIRGFTDFFVGIHHAIRCGEIINGPHYQLPLNYHYIPTAYNARASTVLVSGTELRRPLGMRKRLDQDPLPTFGPSVWFDFELEMGFFVGPGNRTGEPISISDAADHVIGFCLLNDWSARDIQMFEMAPLGAFNGKSSGTTISPWVITVDAMEPFRLPAMERMPGTASVPSYLIDSADQREGGIDVALSATIWTEKMRAAGEPPAPLLKTGSRYMYWTPAQMLAQHSITGCRLAPGDLIGTGTISGPTRADLASFFELSTVGKEPITLPNGETREFIDDGDEIALFGRCERGGFVSIGFGPCMGRVTPALESVG</sequence>
<organism evidence="16 17">
    <name type="scientific">Tardibacter chloracetimidivorans</name>
    <dbReference type="NCBI Taxonomy" id="1921510"/>
    <lineage>
        <taxon>Bacteria</taxon>
        <taxon>Pseudomonadati</taxon>
        <taxon>Pseudomonadota</taxon>
        <taxon>Alphaproteobacteria</taxon>
        <taxon>Sphingomonadales</taxon>
        <taxon>Sphingomonadaceae</taxon>
        <taxon>Tardibacter</taxon>
    </lineage>
</organism>
<dbReference type="Proteomes" id="UP000182063">
    <property type="component" value="Chromosome"/>
</dbReference>
<feature type="binding site" evidence="13">
    <location>
        <position position="206"/>
    </location>
    <ligand>
        <name>Ca(2+)</name>
        <dbReference type="ChEBI" id="CHEBI:29108"/>
    </ligand>
</feature>
<evidence type="ECO:0000256" key="4">
    <source>
        <dbReference type="ARBA" id="ARBA00012094"/>
    </source>
</evidence>
<keyword evidence="6" id="KW-0378">Hydrolase</keyword>
<dbReference type="InterPro" id="IPR015377">
    <property type="entry name" value="Fumarylacetoacetase_N"/>
</dbReference>
<accession>A0A1L3ZVS6</accession>
<dbReference type="InterPro" id="IPR005959">
    <property type="entry name" value="Fumarylacetoacetase"/>
</dbReference>
<dbReference type="GO" id="GO:0006572">
    <property type="term" value="P:L-tyrosine catabolic process"/>
    <property type="evidence" value="ECO:0007669"/>
    <property type="project" value="UniProtKB-KW"/>
</dbReference>
<comment type="pathway">
    <text evidence="3">Amino-acid degradation; L-phenylalanine degradation; acetoacetate and fumarate from L-phenylalanine: step 6/6.</text>
</comment>
<keyword evidence="9" id="KW-0828">Tyrosine catabolism</keyword>
<keyword evidence="17" id="KW-1185">Reference proteome</keyword>
<evidence type="ECO:0000256" key="6">
    <source>
        <dbReference type="ARBA" id="ARBA00022801"/>
    </source>
</evidence>
<feature type="active site" description="Proton acceptor" evidence="11">
    <location>
        <position position="137"/>
    </location>
</feature>
<dbReference type="InterPro" id="IPR036462">
    <property type="entry name" value="Fumarylacetoacetase_N_sf"/>
</dbReference>
<keyword evidence="5 13" id="KW-0479">Metal-binding</keyword>
<evidence type="ECO:0000256" key="11">
    <source>
        <dbReference type="PIRSR" id="PIRSR605959-1"/>
    </source>
</evidence>
<evidence type="ECO:0000256" key="2">
    <source>
        <dbReference type="ARBA" id="ARBA00001946"/>
    </source>
</evidence>
<feature type="binding site" evidence="13">
    <location>
        <position position="204"/>
    </location>
    <ligand>
        <name>Ca(2+)</name>
        <dbReference type="ChEBI" id="CHEBI:29108"/>
    </ligand>
</feature>
<feature type="binding site" evidence="12">
    <location>
        <position position="245"/>
    </location>
    <ligand>
        <name>substrate</name>
    </ligand>
</feature>
<keyword evidence="8 13" id="KW-0460">Magnesium</keyword>
<evidence type="ECO:0000256" key="8">
    <source>
        <dbReference type="ARBA" id="ARBA00022842"/>
    </source>
</evidence>
<keyword evidence="10" id="KW-0585">Phenylalanine catabolism</keyword>
<evidence type="ECO:0000256" key="1">
    <source>
        <dbReference type="ARBA" id="ARBA00001913"/>
    </source>
</evidence>
<dbReference type="OrthoDB" id="3766879at2"/>
<feature type="domain" description="Fumarylacetoacetase-like C-terminal" evidence="14">
    <location>
        <begin position="159"/>
        <end position="407"/>
    </location>
</feature>
<feature type="binding site" evidence="13">
    <location>
        <position position="238"/>
    </location>
    <ligand>
        <name>Mg(2+)</name>
        <dbReference type="ChEBI" id="CHEBI:18420"/>
    </ligand>
</feature>
<evidence type="ECO:0000313" key="17">
    <source>
        <dbReference type="Proteomes" id="UP000182063"/>
    </source>
</evidence>
<dbReference type="AlphaFoldDB" id="A0A1L3ZVS6"/>
<dbReference type="InterPro" id="IPR011234">
    <property type="entry name" value="Fumarylacetoacetase-like_C"/>
</dbReference>
<evidence type="ECO:0000256" key="5">
    <source>
        <dbReference type="ARBA" id="ARBA00022723"/>
    </source>
</evidence>
<feature type="domain" description="Fumarylacetoacetase N-terminal" evidence="15">
    <location>
        <begin position="28"/>
        <end position="122"/>
    </location>
</feature>
<feature type="binding site" evidence="12">
    <location>
        <position position="132"/>
    </location>
    <ligand>
        <name>substrate</name>
    </ligand>
</feature>
<reference evidence="17" key="1">
    <citation type="submission" date="2016-11" db="EMBL/GenBank/DDBJ databases">
        <title>Complete Genome Sequence of alachlor-degrading Sphingomonas sp. strain JJ-A5.</title>
        <authorList>
            <person name="Lee H."/>
            <person name="Ka J.-O."/>
        </authorList>
    </citation>
    <scope>NUCLEOTIDE SEQUENCE [LARGE SCALE GENOMIC DNA]</scope>
    <source>
        <strain evidence="17">JJ-A5</strain>
    </source>
</reference>
<dbReference type="Pfam" id="PF09298">
    <property type="entry name" value="FAA_hydrolase_N"/>
    <property type="match status" value="1"/>
</dbReference>
<dbReference type="GO" id="GO:0006559">
    <property type="term" value="P:L-phenylalanine catabolic process"/>
    <property type="evidence" value="ECO:0007669"/>
    <property type="project" value="UniProtKB-UniPathway"/>
</dbReference>
<dbReference type="SUPFAM" id="SSF56529">
    <property type="entry name" value="FAH"/>
    <property type="match status" value="1"/>
</dbReference>
<dbReference type="GO" id="GO:0046872">
    <property type="term" value="F:metal ion binding"/>
    <property type="evidence" value="ECO:0007669"/>
    <property type="project" value="UniProtKB-KW"/>
</dbReference>
<dbReference type="UniPathway" id="UPA00139">
    <property type="reaction ID" value="UER00341"/>
</dbReference>
<feature type="binding site" evidence="13">
    <location>
        <position position="258"/>
    </location>
    <ligand>
        <name>Mg(2+)</name>
        <dbReference type="ChEBI" id="CHEBI:18420"/>
    </ligand>
</feature>
<dbReference type="PANTHER" id="PTHR43069">
    <property type="entry name" value="FUMARYLACETOACETASE"/>
    <property type="match status" value="1"/>
</dbReference>
<dbReference type="Pfam" id="PF01557">
    <property type="entry name" value="FAA_hydrolase"/>
    <property type="match status" value="1"/>
</dbReference>
<comment type="cofactor">
    <cofactor evidence="1 13">
        <name>Ca(2+)</name>
        <dbReference type="ChEBI" id="CHEBI:29108"/>
    </cofactor>
</comment>
<protein>
    <recommendedName>
        <fullName evidence="4">fumarylacetoacetase</fullName>
        <ecNumber evidence="4">3.7.1.2</ecNumber>
    </recommendedName>
</protein>
<evidence type="ECO:0000256" key="9">
    <source>
        <dbReference type="ARBA" id="ARBA00022878"/>
    </source>
</evidence>
<name>A0A1L3ZVS6_9SPHN</name>
<dbReference type="GO" id="GO:0004334">
    <property type="term" value="F:fumarylacetoacetase activity"/>
    <property type="evidence" value="ECO:0007669"/>
    <property type="project" value="UniProtKB-EC"/>
</dbReference>
<dbReference type="STRING" id="1921510.BSL82_10800"/>
<dbReference type="GO" id="GO:1902000">
    <property type="term" value="P:homogentisate catabolic process"/>
    <property type="evidence" value="ECO:0007669"/>
    <property type="project" value="TreeGrafter"/>
</dbReference>
<dbReference type="EC" id="3.7.1.2" evidence="4"/>
<feature type="binding site" evidence="13">
    <location>
        <position position="262"/>
    </location>
    <ligand>
        <name>Mg(2+)</name>
        <dbReference type="ChEBI" id="CHEBI:18420"/>
    </ligand>
</feature>
<keyword evidence="7 13" id="KW-0106">Calcium</keyword>
<dbReference type="Gene3D" id="2.30.30.230">
    <property type="entry name" value="Fumarylacetoacetase, N-terminal domain"/>
    <property type="match status" value="1"/>
</dbReference>
<feature type="binding site" evidence="13">
    <location>
        <position position="130"/>
    </location>
    <ligand>
        <name>Ca(2+)</name>
        <dbReference type="ChEBI" id="CHEBI:29108"/>
    </ligand>
</feature>
<evidence type="ECO:0000256" key="13">
    <source>
        <dbReference type="PIRSR" id="PIRSR605959-3"/>
    </source>
</evidence>
<evidence type="ECO:0000256" key="10">
    <source>
        <dbReference type="ARBA" id="ARBA00023232"/>
    </source>
</evidence>
<gene>
    <name evidence="16" type="ORF">BSL82_10800</name>
</gene>
<proteinExistence type="predicted"/>
<evidence type="ECO:0000256" key="3">
    <source>
        <dbReference type="ARBA" id="ARBA00004782"/>
    </source>
</evidence>
<dbReference type="KEGG" id="sphj:BSL82_10800"/>